<dbReference type="PROSITE" id="PS50930">
    <property type="entry name" value="HTH_LYTTR"/>
    <property type="match status" value="1"/>
</dbReference>
<dbReference type="EMBL" id="FOLQ01000001">
    <property type="protein sequence ID" value="SFC23956.1"/>
    <property type="molecule type" value="Genomic_DNA"/>
</dbReference>
<dbReference type="Proteomes" id="UP000198598">
    <property type="component" value="Unassembled WGS sequence"/>
</dbReference>
<feature type="domain" description="HTH LytTR-type" evidence="1">
    <location>
        <begin position="12"/>
        <end position="104"/>
    </location>
</feature>
<dbReference type="InterPro" id="IPR007492">
    <property type="entry name" value="LytTR_DNA-bd_dom"/>
</dbReference>
<protein>
    <submittedName>
        <fullName evidence="2">LytTr DNA-binding domain-containing protein</fullName>
    </submittedName>
</protein>
<evidence type="ECO:0000313" key="3">
    <source>
        <dbReference type="Proteomes" id="UP000198598"/>
    </source>
</evidence>
<gene>
    <name evidence="2" type="ORF">SAMN05216167_101717</name>
</gene>
<reference evidence="2 3" key="1">
    <citation type="submission" date="2016-10" db="EMBL/GenBank/DDBJ databases">
        <authorList>
            <person name="de Groot N.N."/>
        </authorList>
    </citation>
    <scope>NUCLEOTIDE SEQUENCE [LARGE SCALE GENOMIC DNA]</scope>
    <source>
        <strain evidence="2 3">DSM 26130</strain>
    </source>
</reference>
<name>A0A1I1HJF6_9BACT</name>
<dbReference type="OrthoDB" id="1430683at2"/>
<dbReference type="Pfam" id="PF04397">
    <property type="entry name" value="LytTR"/>
    <property type="match status" value="1"/>
</dbReference>
<keyword evidence="2" id="KW-0238">DNA-binding</keyword>
<keyword evidence="3" id="KW-1185">Reference proteome</keyword>
<organism evidence="2 3">
    <name type="scientific">Spirosoma endophyticum</name>
    <dbReference type="NCBI Taxonomy" id="662367"/>
    <lineage>
        <taxon>Bacteria</taxon>
        <taxon>Pseudomonadati</taxon>
        <taxon>Bacteroidota</taxon>
        <taxon>Cytophagia</taxon>
        <taxon>Cytophagales</taxon>
        <taxon>Cytophagaceae</taxon>
        <taxon>Spirosoma</taxon>
    </lineage>
</organism>
<dbReference type="STRING" id="662367.SAMN05216167_101717"/>
<dbReference type="SMART" id="SM00850">
    <property type="entry name" value="LytTR"/>
    <property type="match status" value="1"/>
</dbReference>
<sequence length="111" mass="12596">MTHIRLPGYESPVLINSILWMEGEANYTRIHHVDGCVSLVTKPLNYFTSFAGLVRVHRSAIVNSVYVHRLAYTKGRWGWVYLVNGKVVAVSRTYLPLLISLFPHGPIEEAM</sequence>
<proteinExistence type="predicted"/>
<dbReference type="Gene3D" id="2.40.50.1020">
    <property type="entry name" value="LytTr DNA-binding domain"/>
    <property type="match status" value="1"/>
</dbReference>
<dbReference type="GO" id="GO:0003677">
    <property type="term" value="F:DNA binding"/>
    <property type="evidence" value="ECO:0007669"/>
    <property type="project" value="UniProtKB-KW"/>
</dbReference>
<evidence type="ECO:0000259" key="1">
    <source>
        <dbReference type="PROSITE" id="PS50930"/>
    </source>
</evidence>
<accession>A0A1I1HJF6</accession>
<dbReference type="AlphaFoldDB" id="A0A1I1HJF6"/>
<dbReference type="RefSeq" id="WP_093823050.1">
    <property type="nucleotide sequence ID" value="NZ_FOLQ01000001.1"/>
</dbReference>
<evidence type="ECO:0000313" key="2">
    <source>
        <dbReference type="EMBL" id="SFC23956.1"/>
    </source>
</evidence>